<dbReference type="EMBL" id="HBFK01038461">
    <property type="protein sequence ID" value="CAD8756797.1"/>
    <property type="molecule type" value="Transcribed_RNA"/>
</dbReference>
<dbReference type="SMART" id="SM00248">
    <property type="entry name" value="ANK"/>
    <property type="match status" value="2"/>
</dbReference>
<feature type="compositionally biased region" description="Basic and acidic residues" evidence="4">
    <location>
        <begin position="58"/>
        <end position="70"/>
    </location>
</feature>
<dbReference type="AlphaFoldDB" id="A0A6T8PC51"/>
<dbReference type="Gene3D" id="1.25.40.20">
    <property type="entry name" value="Ankyrin repeat-containing domain"/>
    <property type="match status" value="1"/>
</dbReference>
<evidence type="ECO:0000313" key="6">
    <source>
        <dbReference type="EMBL" id="CAD8948409.1"/>
    </source>
</evidence>
<dbReference type="InterPro" id="IPR036770">
    <property type="entry name" value="Ankyrin_rpt-contain_sf"/>
</dbReference>
<feature type="compositionally biased region" description="Acidic residues" evidence="4">
    <location>
        <begin position="47"/>
        <end position="57"/>
    </location>
</feature>
<sequence length="403" mass="45952">MVDAAIEDAQVYLSRIWAKTEDTVAGVGAAVFMPFIQPLETFKPDGEGLDEDSEDEDVVKTGKKKPDELRKGHDARNKQLLEAAFKGTLHLQMDYAFEQKRLQGELVREQDMLQKEKDSIQRKVPGWETIKAKEVLASKESKMNFLDTYMPPKLIKGKVGEDKKLAQVGFIDDFFKQKKRIRDSRKKVERIKGELSRLEDENPESKTVLQYLLEEHAEVNVVNQDGFTPLMLAARNGHLESVRVLMEAPHIEVGKKNALGSNAMHYAAMYAHKEIVALLRAGVAGNKINKRDKNNMDKTPMDLANTEHQLLVEHKEAMWEKVYKEKKFLLVGEMKPKDIPDNPVYNALGIHDPGTVAPPKKFKANRWRISKIKDPALRLDDMTEAEYMKRWYSTAKKCAAPPK</sequence>
<dbReference type="PROSITE" id="PS50297">
    <property type="entry name" value="ANK_REP_REGION"/>
    <property type="match status" value="1"/>
</dbReference>
<evidence type="ECO:0000313" key="5">
    <source>
        <dbReference type="EMBL" id="CAD8756797.1"/>
    </source>
</evidence>
<evidence type="ECO:0000256" key="2">
    <source>
        <dbReference type="ARBA" id="ARBA00023043"/>
    </source>
</evidence>
<dbReference type="EMBL" id="HBFX01004720">
    <property type="protein sequence ID" value="CAD8948409.1"/>
    <property type="molecule type" value="Transcribed_RNA"/>
</dbReference>
<dbReference type="PROSITE" id="PS50088">
    <property type="entry name" value="ANK_REPEAT"/>
    <property type="match status" value="1"/>
</dbReference>
<evidence type="ECO:0000256" key="3">
    <source>
        <dbReference type="PROSITE-ProRule" id="PRU00023"/>
    </source>
</evidence>
<dbReference type="InterPro" id="IPR002110">
    <property type="entry name" value="Ankyrin_rpt"/>
</dbReference>
<name>A0A6T8PC51_HEMAN</name>
<dbReference type="SUPFAM" id="SSF48403">
    <property type="entry name" value="Ankyrin repeat"/>
    <property type="match status" value="1"/>
</dbReference>
<feature type="repeat" description="ANK" evidence="3">
    <location>
        <begin position="225"/>
        <end position="247"/>
    </location>
</feature>
<keyword evidence="1" id="KW-0677">Repeat</keyword>
<feature type="region of interest" description="Disordered" evidence="4">
    <location>
        <begin position="43"/>
        <end position="70"/>
    </location>
</feature>
<accession>A0A6T8PC51</accession>
<proteinExistence type="predicted"/>
<evidence type="ECO:0000256" key="4">
    <source>
        <dbReference type="SAM" id="MobiDB-lite"/>
    </source>
</evidence>
<gene>
    <name evidence="6" type="ORF">HAND00432_LOCUS2927</name>
    <name evidence="5" type="ORF">HAND1043_LOCUS23307</name>
</gene>
<evidence type="ECO:0000256" key="1">
    <source>
        <dbReference type="ARBA" id="ARBA00022737"/>
    </source>
</evidence>
<protein>
    <submittedName>
        <fullName evidence="5">Uncharacterized protein</fullName>
    </submittedName>
</protein>
<reference evidence="5" key="1">
    <citation type="submission" date="2021-01" db="EMBL/GenBank/DDBJ databases">
        <authorList>
            <person name="Corre E."/>
            <person name="Pelletier E."/>
            <person name="Niang G."/>
            <person name="Scheremetjew M."/>
            <person name="Finn R."/>
            <person name="Kale V."/>
            <person name="Holt S."/>
            <person name="Cochrane G."/>
            <person name="Meng A."/>
            <person name="Brown T."/>
            <person name="Cohen L."/>
        </authorList>
    </citation>
    <scope>NUCLEOTIDE SEQUENCE</scope>
    <source>
        <strain evidence="5">CCMP441</strain>
        <strain evidence="6">CCMP644</strain>
    </source>
</reference>
<dbReference type="Pfam" id="PF12796">
    <property type="entry name" value="Ank_2"/>
    <property type="match status" value="1"/>
</dbReference>
<organism evidence="5">
    <name type="scientific">Hemiselmis andersenii</name>
    <name type="common">Cryptophyte alga</name>
    <dbReference type="NCBI Taxonomy" id="464988"/>
    <lineage>
        <taxon>Eukaryota</taxon>
        <taxon>Cryptophyceae</taxon>
        <taxon>Cryptomonadales</taxon>
        <taxon>Hemiselmidaceae</taxon>
        <taxon>Hemiselmis</taxon>
    </lineage>
</organism>
<keyword evidence="2 3" id="KW-0040">ANK repeat</keyword>
<dbReference type="PANTHER" id="PTHR24173:SF74">
    <property type="entry name" value="ANKYRIN REPEAT DOMAIN-CONTAINING PROTEIN 16"/>
    <property type="match status" value="1"/>
</dbReference>
<dbReference type="PANTHER" id="PTHR24173">
    <property type="entry name" value="ANKYRIN REPEAT CONTAINING"/>
    <property type="match status" value="1"/>
</dbReference>